<evidence type="ECO:0008006" key="5">
    <source>
        <dbReference type="Google" id="ProtNLM"/>
    </source>
</evidence>
<protein>
    <recommendedName>
        <fullName evidence="5">DUF262 domain-containing protein</fullName>
    </recommendedName>
</protein>
<keyword evidence="4" id="KW-1185">Reference proteome</keyword>
<gene>
    <name evidence="3" type="ORF">rosag_42680</name>
</gene>
<name>A0AA37Q729_9BACT</name>
<dbReference type="Proteomes" id="UP001161325">
    <property type="component" value="Unassembled WGS sequence"/>
</dbReference>
<evidence type="ECO:0000259" key="1">
    <source>
        <dbReference type="Pfam" id="PF03235"/>
    </source>
</evidence>
<dbReference type="PANTHER" id="PTHR37292">
    <property type="entry name" value="VNG6097C"/>
    <property type="match status" value="1"/>
</dbReference>
<evidence type="ECO:0000313" key="4">
    <source>
        <dbReference type="Proteomes" id="UP001161325"/>
    </source>
</evidence>
<feature type="domain" description="Schlafen AlbA-2" evidence="2">
    <location>
        <begin position="610"/>
        <end position="737"/>
    </location>
</feature>
<proteinExistence type="predicted"/>
<dbReference type="PANTHER" id="PTHR37292:SF2">
    <property type="entry name" value="DUF262 DOMAIN-CONTAINING PROTEIN"/>
    <property type="match status" value="1"/>
</dbReference>
<dbReference type="RefSeq" id="WP_284352188.1">
    <property type="nucleotide sequence ID" value="NZ_BRXS01000007.1"/>
</dbReference>
<dbReference type="AlphaFoldDB" id="A0AA37Q729"/>
<evidence type="ECO:0000313" key="3">
    <source>
        <dbReference type="EMBL" id="GLC27755.1"/>
    </source>
</evidence>
<reference evidence="3" key="1">
    <citation type="submission" date="2022-08" db="EMBL/GenBank/DDBJ databases">
        <title>Draft genome sequencing of Roseisolibacter agri AW1220.</title>
        <authorList>
            <person name="Tobiishi Y."/>
            <person name="Tonouchi A."/>
        </authorList>
    </citation>
    <scope>NUCLEOTIDE SEQUENCE</scope>
    <source>
        <strain evidence="3">AW1220</strain>
    </source>
</reference>
<dbReference type="InterPro" id="IPR004919">
    <property type="entry name" value="GmrSD_N"/>
</dbReference>
<sequence length="754" mass="85120">MTNTLFKEVGYSLSKLIEDIQMGEIGLPDIQRPFVWKNAKVRDLLDSMYRGYPVGYFLFWENQVGEKTKQIGTNGHQKVPHLLIVDGQQRLTSLYAVLKGIPVVRENYETERIEIAFRPTDGTFQVCDAAIRRDPEYLPNVSELFGPNASQYRIVGEYLERLEAHRKRNGVELTSDQRKACETALQRLFSLTGYPFTVLQLAANIDEEQVAEVFVRINSEGKKLNQADFILTLMSVFWEDGRKELESFCRAARHPSKSGPSAYNHFVEPSPDQLLRVAVGMAFRRARLKSAYSVLRGKDMDTEVFSESQRDKQFARLQEAQAHALNLTHWHDFLGVLKQSGFTGANLISSKTTVFYTYILFLIGRIDLKVNPNTLGRIIGRWYFMASVTSRYTGGSPETLMERDLAGLRSAASASDFLAWAERAMAAELTEDFWAVTLPNRLDTSSATSPLLFAYLASLNVLDARVLFSRKRTRDVLDPSIKSPKSGAERHHLFPKSYLSGLGFTSAPQTNQIANYALVEWNDNIAISDTPPSEYFPKYWSRHTAKERADQAYWHALPTGWEQMEYTKFLEARRRGIAKVIADGYQRLTDGETVPADADTFEARISRGEGPLTEFKSTLRRNLHTGQNDPKMEHSVLKTLAAFLNSKGGTLFVGVDDAGAPIGLERDGFESEDKLALHLDNLVKKYLGNSVHACLRPAFTDIGETRVLVVECDRSDRPVFLQNGSAEEFYIRAGASSPALPPSHMHEYIQQRFK</sequence>
<comment type="caution">
    <text evidence="3">The sequence shown here is derived from an EMBL/GenBank/DDBJ whole genome shotgun (WGS) entry which is preliminary data.</text>
</comment>
<dbReference type="InterPro" id="IPR038461">
    <property type="entry name" value="Schlafen_AlbA_2_dom_sf"/>
</dbReference>
<feature type="domain" description="GmrSD restriction endonucleases N-terminal" evidence="1">
    <location>
        <begin position="13"/>
        <end position="231"/>
    </location>
</feature>
<dbReference type="InterPro" id="IPR007421">
    <property type="entry name" value="Schlafen_AlbA_2_dom"/>
</dbReference>
<organism evidence="3 4">
    <name type="scientific">Roseisolibacter agri</name>
    <dbReference type="NCBI Taxonomy" id="2014610"/>
    <lineage>
        <taxon>Bacteria</taxon>
        <taxon>Pseudomonadati</taxon>
        <taxon>Gemmatimonadota</taxon>
        <taxon>Gemmatimonadia</taxon>
        <taxon>Gemmatimonadales</taxon>
        <taxon>Gemmatimonadaceae</taxon>
        <taxon>Roseisolibacter</taxon>
    </lineage>
</organism>
<dbReference type="Pfam" id="PF04326">
    <property type="entry name" value="SLFN_AlbA_2"/>
    <property type="match status" value="1"/>
</dbReference>
<dbReference type="Gene3D" id="3.30.950.30">
    <property type="entry name" value="Schlafen, AAA domain"/>
    <property type="match status" value="1"/>
</dbReference>
<dbReference type="EMBL" id="BRXS01000007">
    <property type="protein sequence ID" value="GLC27755.1"/>
    <property type="molecule type" value="Genomic_DNA"/>
</dbReference>
<evidence type="ECO:0000259" key="2">
    <source>
        <dbReference type="Pfam" id="PF04326"/>
    </source>
</evidence>
<dbReference type="Pfam" id="PF03235">
    <property type="entry name" value="GmrSD_N"/>
    <property type="match status" value="1"/>
</dbReference>
<accession>A0AA37Q729</accession>